<dbReference type="OrthoDB" id="263957at2759"/>
<dbReference type="Pfam" id="PF05631">
    <property type="entry name" value="MFS_5"/>
    <property type="match status" value="1"/>
</dbReference>
<dbReference type="GO" id="GO:0005886">
    <property type="term" value="C:plasma membrane"/>
    <property type="evidence" value="ECO:0007669"/>
    <property type="project" value="UniProtKB-SubCell"/>
</dbReference>
<keyword evidence="9 12" id="KW-0472">Membrane</keyword>
<dbReference type="EMBL" id="NJES01000414">
    <property type="protein sequence ID" value="PHH72516.1"/>
    <property type="molecule type" value="Genomic_DNA"/>
</dbReference>
<feature type="transmembrane region" description="Helical" evidence="12">
    <location>
        <begin position="86"/>
        <end position="106"/>
    </location>
</feature>
<keyword evidence="5" id="KW-1003">Cell membrane</keyword>
<evidence type="ECO:0000256" key="6">
    <source>
        <dbReference type="ARBA" id="ARBA00022692"/>
    </source>
</evidence>
<comment type="subcellular location">
    <subcellularLocation>
        <location evidence="2">Cell membrane</location>
        <topology evidence="2">Multi-pass membrane protein</topology>
    </subcellularLocation>
</comment>
<keyword evidence="4" id="KW-0813">Transport</keyword>
<feature type="transmembrane region" description="Helical" evidence="12">
    <location>
        <begin position="262"/>
        <end position="283"/>
    </location>
</feature>
<accession>A0A2C5YXN2</accession>
<reference evidence="13 14" key="1">
    <citation type="submission" date="2017-06" db="EMBL/GenBank/DDBJ databases">
        <title>Ant-infecting Ophiocordyceps genomes reveal a high diversity of potential behavioral manipulation genes and a possible major role for enterotoxins.</title>
        <authorList>
            <person name="De Bekker C."/>
            <person name="Evans H.C."/>
            <person name="Brachmann A."/>
            <person name="Hughes D.P."/>
        </authorList>
    </citation>
    <scope>NUCLEOTIDE SEQUENCE [LARGE SCALE GENOMIC DNA]</scope>
    <source>
        <strain evidence="13 14">Map16</strain>
    </source>
</reference>
<comment type="caution">
    <text evidence="13">The sequence shown here is derived from an EMBL/GenBank/DDBJ whole genome shotgun (WGS) entry which is preliminary data.</text>
</comment>
<keyword evidence="6 12" id="KW-0812">Transmembrane</keyword>
<evidence type="ECO:0000313" key="14">
    <source>
        <dbReference type="Proteomes" id="UP000226431"/>
    </source>
</evidence>
<organism evidence="13 14">
    <name type="scientific">Ophiocordyceps camponoti-rufipedis</name>
    <dbReference type="NCBI Taxonomy" id="2004952"/>
    <lineage>
        <taxon>Eukaryota</taxon>
        <taxon>Fungi</taxon>
        <taxon>Dikarya</taxon>
        <taxon>Ascomycota</taxon>
        <taxon>Pezizomycotina</taxon>
        <taxon>Sordariomycetes</taxon>
        <taxon>Hypocreomycetidae</taxon>
        <taxon>Hypocreales</taxon>
        <taxon>Ophiocordycipitaceae</taxon>
        <taxon>Ophiocordyceps</taxon>
    </lineage>
</organism>
<dbReference type="InterPro" id="IPR036259">
    <property type="entry name" value="MFS_trans_sf"/>
</dbReference>
<feature type="transmembrane region" description="Helical" evidence="12">
    <location>
        <begin position="211"/>
        <end position="229"/>
    </location>
</feature>
<feature type="transmembrane region" description="Helical" evidence="12">
    <location>
        <begin position="48"/>
        <end position="66"/>
    </location>
</feature>
<evidence type="ECO:0000256" key="10">
    <source>
        <dbReference type="ARBA" id="ARBA00030646"/>
    </source>
</evidence>
<feature type="transmembrane region" description="Helical" evidence="12">
    <location>
        <begin position="358"/>
        <end position="379"/>
    </location>
</feature>
<proteinExistence type="predicted"/>
<feature type="transmembrane region" description="Helical" evidence="12">
    <location>
        <begin position="422"/>
        <end position="440"/>
    </location>
</feature>
<feature type="transmembrane region" description="Helical" evidence="12">
    <location>
        <begin position="303"/>
        <end position="323"/>
    </location>
</feature>
<dbReference type="Gene3D" id="1.20.1250.20">
    <property type="entry name" value="MFS general substrate transporter like domains"/>
    <property type="match status" value="1"/>
</dbReference>
<feature type="transmembrane region" description="Helical" evidence="12">
    <location>
        <begin position="118"/>
        <end position="141"/>
    </location>
</feature>
<evidence type="ECO:0000256" key="8">
    <source>
        <dbReference type="ARBA" id="ARBA00023065"/>
    </source>
</evidence>
<keyword evidence="7 12" id="KW-1133">Transmembrane helix</keyword>
<dbReference type="PANTHER" id="PTHR23516:SF1">
    <property type="entry name" value="MOLYBDATE-ANION TRANSPORTER"/>
    <property type="match status" value="1"/>
</dbReference>
<comment type="function">
    <text evidence="1">Mediates high-affinity intracellular uptake of the rare oligo-element molybdenum.</text>
</comment>
<evidence type="ECO:0000256" key="9">
    <source>
        <dbReference type="ARBA" id="ARBA00023136"/>
    </source>
</evidence>
<protein>
    <recommendedName>
        <fullName evidence="3">Molybdate-anion transporter</fullName>
    </recommendedName>
    <alternativeName>
        <fullName evidence="10">Major facilitator superfamily domain-containing protein 5</fullName>
    </alternativeName>
    <alternativeName>
        <fullName evidence="11">Molybdate transporter 2 homolog</fullName>
    </alternativeName>
</protein>
<evidence type="ECO:0000256" key="1">
    <source>
        <dbReference type="ARBA" id="ARBA00003019"/>
    </source>
</evidence>
<feature type="transmembrane region" description="Helical" evidence="12">
    <location>
        <begin position="6"/>
        <end position="23"/>
    </location>
</feature>
<dbReference type="GO" id="GO:0006811">
    <property type="term" value="P:monoatomic ion transport"/>
    <property type="evidence" value="ECO:0007669"/>
    <property type="project" value="UniProtKB-KW"/>
</dbReference>
<dbReference type="STRING" id="2004952.A0A2C5YXN2"/>
<dbReference type="InterPro" id="IPR008509">
    <property type="entry name" value="MOT2/MFSD5"/>
</dbReference>
<evidence type="ECO:0000256" key="5">
    <source>
        <dbReference type="ARBA" id="ARBA00022475"/>
    </source>
</evidence>
<keyword evidence="8" id="KW-0406">Ion transport</keyword>
<dbReference type="Proteomes" id="UP000226431">
    <property type="component" value="Unassembled WGS sequence"/>
</dbReference>
<evidence type="ECO:0000256" key="3">
    <source>
        <dbReference type="ARBA" id="ARBA00021242"/>
    </source>
</evidence>
<dbReference type="SUPFAM" id="SSF103473">
    <property type="entry name" value="MFS general substrate transporter"/>
    <property type="match status" value="1"/>
</dbReference>
<evidence type="ECO:0000256" key="2">
    <source>
        <dbReference type="ARBA" id="ARBA00004651"/>
    </source>
</evidence>
<keyword evidence="14" id="KW-1185">Reference proteome</keyword>
<evidence type="ECO:0000313" key="13">
    <source>
        <dbReference type="EMBL" id="PHH72516.1"/>
    </source>
</evidence>
<evidence type="ECO:0000256" key="7">
    <source>
        <dbReference type="ARBA" id="ARBA00022989"/>
    </source>
</evidence>
<evidence type="ECO:0000256" key="4">
    <source>
        <dbReference type="ARBA" id="ARBA00022448"/>
    </source>
</evidence>
<evidence type="ECO:0000256" key="12">
    <source>
        <dbReference type="SAM" id="Phobius"/>
    </source>
</evidence>
<dbReference type="GO" id="GO:0015098">
    <property type="term" value="F:molybdate ion transmembrane transporter activity"/>
    <property type="evidence" value="ECO:0007669"/>
    <property type="project" value="InterPro"/>
</dbReference>
<evidence type="ECO:0000256" key="11">
    <source>
        <dbReference type="ARBA" id="ARBA00032555"/>
    </source>
</evidence>
<dbReference type="PANTHER" id="PTHR23516">
    <property type="entry name" value="SAM (S-ADENOSYL METHIONINE) TRANSPORTER"/>
    <property type="match status" value="1"/>
</dbReference>
<gene>
    <name evidence="13" type="ORF">CDD80_4486</name>
</gene>
<dbReference type="AlphaFoldDB" id="A0A2C5YXN2"/>
<name>A0A2C5YXN2_9HYPO</name>
<sequence length="441" mass="48047">MNFYTANLLTLCAINAFLLFRRYRHRRPQITPISAARLETAQRFQRRFLAPYALAVAADWLQASLGPQRRYPDFRLTSGKQLPEDVVARLYATGFVSAAASAMVAGRLVDSLGRRSACLFYCIFSGLACGLMLCSSMPLLVLGRVSGGIATTLLFSAFESWMISEYHLLELDDSVLSLKTVLENMALVNSAVAMISGVAGDALVEASGWRAAPFVAASLCCSIAAPLLLTSWRENTRGGPVVQGRWKDYRLGIVTIVKSKRFSALAIATCCFEGAMYLFVFFWTAALNSARLQAGVEKELPLGLIFSSFMCAMMAGSLISTPVKAPSRQSATTDLCLTMAIGSSSLSCAVLFDDERIVFWAFCVLEATVGAYFPIMGFLKSELVDDDRRGHVYSAVRLPLNLFVLVAHSLDEEGDKHRVRVFLTLAGLLVAASVVVKRGLT</sequence>